<accession>A0A914QA01</accession>
<name>A0A914QA01_9BILA</name>
<evidence type="ECO:0000313" key="2">
    <source>
        <dbReference type="WBParaSite" id="PDA_v2.g25978.t1"/>
    </source>
</evidence>
<proteinExistence type="predicted"/>
<sequence>MGYNNPNCVSSIIPQIYRCDAIFLHLYGQILSYNEFLFLSKNVEVLHLDFSGTHENKNGTIVKNEDSTIVPLEKLVKTLVKLKQIMGDIDPSRSCITLNTVKELLEIPYFLKLYEFVFADLPEVFDIDTFFIYLKTNRHTKFHLHFAASISEEYKIRLEKIVDEILQTKYDDFKPPLINFDGLAAEKYRKIRDLYYSKS</sequence>
<organism evidence="1 2">
    <name type="scientific">Panagrolaimus davidi</name>
    <dbReference type="NCBI Taxonomy" id="227884"/>
    <lineage>
        <taxon>Eukaryota</taxon>
        <taxon>Metazoa</taxon>
        <taxon>Ecdysozoa</taxon>
        <taxon>Nematoda</taxon>
        <taxon>Chromadorea</taxon>
        <taxon>Rhabditida</taxon>
        <taxon>Tylenchina</taxon>
        <taxon>Panagrolaimomorpha</taxon>
        <taxon>Panagrolaimoidea</taxon>
        <taxon>Panagrolaimidae</taxon>
        <taxon>Panagrolaimus</taxon>
    </lineage>
</organism>
<dbReference type="Proteomes" id="UP000887578">
    <property type="component" value="Unplaced"/>
</dbReference>
<reference evidence="2" key="1">
    <citation type="submission" date="2022-11" db="UniProtKB">
        <authorList>
            <consortium name="WormBaseParasite"/>
        </authorList>
    </citation>
    <scope>IDENTIFICATION</scope>
</reference>
<dbReference type="WBParaSite" id="PDA_v2.g25978.t1">
    <property type="protein sequence ID" value="PDA_v2.g25978.t1"/>
    <property type="gene ID" value="PDA_v2.g25978"/>
</dbReference>
<keyword evidence="1" id="KW-1185">Reference proteome</keyword>
<protein>
    <submittedName>
        <fullName evidence="2">Uncharacterized protein</fullName>
    </submittedName>
</protein>
<evidence type="ECO:0000313" key="1">
    <source>
        <dbReference type="Proteomes" id="UP000887578"/>
    </source>
</evidence>
<dbReference type="AlphaFoldDB" id="A0A914QA01"/>